<dbReference type="SUPFAM" id="SSF54928">
    <property type="entry name" value="RNA-binding domain, RBD"/>
    <property type="match status" value="1"/>
</dbReference>
<organism evidence="4 5">
    <name type="scientific">Camelina sativa</name>
    <name type="common">False flax</name>
    <name type="synonym">Myagrum sativum</name>
    <dbReference type="NCBI Taxonomy" id="90675"/>
    <lineage>
        <taxon>Eukaryota</taxon>
        <taxon>Viridiplantae</taxon>
        <taxon>Streptophyta</taxon>
        <taxon>Embryophyta</taxon>
        <taxon>Tracheophyta</taxon>
        <taxon>Spermatophyta</taxon>
        <taxon>Magnoliopsida</taxon>
        <taxon>eudicotyledons</taxon>
        <taxon>Gunneridae</taxon>
        <taxon>Pentapetalae</taxon>
        <taxon>rosids</taxon>
        <taxon>malvids</taxon>
        <taxon>Brassicales</taxon>
        <taxon>Brassicaceae</taxon>
        <taxon>Camelineae</taxon>
        <taxon>Camelina</taxon>
    </lineage>
</organism>
<sequence length="96" mass="10227">MRRVTGLAGRTISSSVTIHPPSQGKLSALMVSTVIANREIGRSRCFGFVSFSSEDSANTAVSEMDGKVYGWGRGEHGRLGLGDNGRDDSSQPCRPI</sequence>
<dbReference type="Gene3D" id="3.30.70.330">
    <property type="match status" value="1"/>
</dbReference>
<evidence type="ECO:0000259" key="3">
    <source>
        <dbReference type="Pfam" id="PF00076"/>
    </source>
</evidence>
<feature type="compositionally biased region" description="Basic and acidic residues" evidence="2">
    <location>
        <begin position="77"/>
        <end position="89"/>
    </location>
</feature>
<dbReference type="PROSITE" id="PS50012">
    <property type="entry name" value="RCC1_3"/>
    <property type="match status" value="1"/>
</dbReference>
<evidence type="ECO:0000313" key="6">
    <source>
        <dbReference type="RefSeq" id="XP_010470281.1"/>
    </source>
</evidence>
<feature type="repeat" description="RCC1" evidence="1">
    <location>
        <begin position="66"/>
        <end position="96"/>
    </location>
</feature>
<name>A0ABM0WFB9_CAMSA</name>
<evidence type="ECO:0000313" key="4">
    <source>
        <dbReference type="Proteomes" id="UP000694864"/>
    </source>
</evidence>
<evidence type="ECO:0000256" key="2">
    <source>
        <dbReference type="SAM" id="MobiDB-lite"/>
    </source>
</evidence>
<dbReference type="GeneID" id="104750213"/>
<reference evidence="4" key="1">
    <citation type="journal article" date="1997" name="Nucleic Acids Res.">
        <title>tRNAscan-SE: a program for improved detection of transfer RNA genes in genomic sequence.</title>
        <authorList>
            <person name="Lowe T.M."/>
            <person name="Eddy S.R."/>
        </authorList>
    </citation>
    <scope>NUCLEOTIDE SEQUENCE [LARGE SCALE GENOMIC DNA]</scope>
    <source>
        <strain evidence="4">r\DH55</strain>
    </source>
</reference>
<dbReference type="InterPro" id="IPR000408">
    <property type="entry name" value="Reg_chr_condens"/>
</dbReference>
<reference evidence="4" key="2">
    <citation type="journal article" date="2014" name="Nat. Commun.">
        <title>The emerging biofuel crop Camelina sativa retains a highly undifferentiated hexaploid genome structure.</title>
        <authorList>
            <person name="Kagale S."/>
            <person name="Koh C."/>
            <person name="Nixon J."/>
            <person name="Bollina V."/>
            <person name="Clarke W.E."/>
            <person name="Tuteja R."/>
            <person name="Spillane C."/>
            <person name="Robinson S.J."/>
            <person name="Links M.G."/>
            <person name="Clarke C."/>
            <person name="Higgins E.E."/>
            <person name="Huebert T."/>
            <person name="Sharpe A.G."/>
            <person name="Parkin I.A."/>
        </authorList>
    </citation>
    <scope>NUCLEOTIDE SEQUENCE [LARGE SCALE GENOMIC DNA]</scope>
    <source>
        <strain evidence="4">r\DH55</strain>
    </source>
</reference>
<feature type="region of interest" description="Disordered" evidence="2">
    <location>
        <begin position="77"/>
        <end position="96"/>
    </location>
</feature>
<dbReference type="InterPro" id="IPR035979">
    <property type="entry name" value="RBD_domain_sf"/>
</dbReference>
<dbReference type="InterPro" id="IPR012677">
    <property type="entry name" value="Nucleotide-bd_a/b_plait_sf"/>
</dbReference>
<gene>
    <name evidence="5 6" type="primary">LOC104750213</name>
</gene>
<dbReference type="RefSeq" id="XP_010470281.1">
    <property type="nucleotide sequence ID" value="XM_010471979.2"/>
</dbReference>
<dbReference type="Proteomes" id="UP000694864">
    <property type="component" value="Chromosome 16"/>
</dbReference>
<keyword evidence="4" id="KW-1185">Reference proteome</keyword>
<dbReference type="InterPro" id="IPR000504">
    <property type="entry name" value="RRM_dom"/>
</dbReference>
<feature type="domain" description="RRM" evidence="3">
    <location>
        <begin position="34"/>
        <end position="69"/>
    </location>
</feature>
<accession>A0ABM0WFB9</accession>
<dbReference type="Pfam" id="PF00076">
    <property type="entry name" value="RRM_1"/>
    <property type="match status" value="1"/>
</dbReference>
<proteinExistence type="predicted"/>
<reference evidence="5 6" key="3">
    <citation type="submission" date="2025-05" db="UniProtKB">
        <authorList>
            <consortium name="RefSeq"/>
        </authorList>
    </citation>
    <scope>IDENTIFICATION</scope>
    <source>
        <tissue evidence="5 6">Leaf</tissue>
    </source>
</reference>
<protein>
    <submittedName>
        <fullName evidence="5">Glycine-rich RNA-binding protein 4, mitochondrial-like isoform X1</fullName>
    </submittedName>
    <submittedName>
        <fullName evidence="6">Glycine-rich RNA-binding protein 4, mitochondrial-like isoform X2</fullName>
    </submittedName>
</protein>
<evidence type="ECO:0000313" key="5">
    <source>
        <dbReference type="RefSeq" id="XP_010470280.1"/>
    </source>
</evidence>
<evidence type="ECO:0000256" key="1">
    <source>
        <dbReference type="PROSITE-ProRule" id="PRU00235"/>
    </source>
</evidence>
<dbReference type="RefSeq" id="XP_010470280.1">
    <property type="nucleotide sequence ID" value="XM_010471978.2"/>
</dbReference>